<dbReference type="AlphaFoldDB" id="A0A5C3MUF7"/>
<proteinExistence type="inferred from homology"/>
<comment type="similarity">
    <text evidence="1">Belongs to the Cyclase 1 superfamily.</text>
</comment>
<sequence>MSIPDPNITELNITELSHVLVHRQGGHSPRSISFGSRAGTHVDAPYHFHNGVRTVKQIHLTELVGQG</sequence>
<protein>
    <recommendedName>
        <fullName evidence="4">Cyclase-domain-containing protein</fullName>
    </recommendedName>
</protein>
<dbReference type="EMBL" id="ML213590">
    <property type="protein sequence ID" value="TFK45031.1"/>
    <property type="molecule type" value="Genomic_DNA"/>
</dbReference>
<keyword evidence="3" id="KW-1185">Reference proteome</keyword>
<name>A0A5C3MUF7_9AGAR</name>
<dbReference type="Proteomes" id="UP000308652">
    <property type="component" value="Unassembled WGS sequence"/>
</dbReference>
<evidence type="ECO:0000313" key="2">
    <source>
        <dbReference type="EMBL" id="TFK45031.1"/>
    </source>
</evidence>
<evidence type="ECO:0000313" key="3">
    <source>
        <dbReference type="Proteomes" id="UP000308652"/>
    </source>
</evidence>
<dbReference type="OrthoDB" id="7108654at2759"/>
<dbReference type="InterPro" id="IPR007325">
    <property type="entry name" value="KFase/CYL"/>
</dbReference>
<dbReference type="GO" id="GO:0004061">
    <property type="term" value="F:arylformamidase activity"/>
    <property type="evidence" value="ECO:0007669"/>
    <property type="project" value="InterPro"/>
</dbReference>
<dbReference type="Gene3D" id="3.50.30.50">
    <property type="entry name" value="Putative cyclase"/>
    <property type="match status" value="1"/>
</dbReference>
<evidence type="ECO:0008006" key="4">
    <source>
        <dbReference type="Google" id="ProtNLM"/>
    </source>
</evidence>
<accession>A0A5C3MUF7</accession>
<dbReference type="Pfam" id="PF04199">
    <property type="entry name" value="Cyclase"/>
    <property type="match status" value="1"/>
</dbReference>
<dbReference type="InterPro" id="IPR037175">
    <property type="entry name" value="KFase_sf"/>
</dbReference>
<dbReference type="SUPFAM" id="SSF102198">
    <property type="entry name" value="Putative cyclase"/>
    <property type="match status" value="1"/>
</dbReference>
<reference evidence="2 3" key="1">
    <citation type="journal article" date="2019" name="Nat. Ecol. Evol.">
        <title>Megaphylogeny resolves global patterns of mushroom evolution.</title>
        <authorList>
            <person name="Varga T."/>
            <person name="Krizsan K."/>
            <person name="Foldi C."/>
            <person name="Dima B."/>
            <person name="Sanchez-Garcia M."/>
            <person name="Sanchez-Ramirez S."/>
            <person name="Szollosi G.J."/>
            <person name="Szarkandi J.G."/>
            <person name="Papp V."/>
            <person name="Albert L."/>
            <person name="Andreopoulos W."/>
            <person name="Angelini C."/>
            <person name="Antonin V."/>
            <person name="Barry K.W."/>
            <person name="Bougher N.L."/>
            <person name="Buchanan P."/>
            <person name="Buyck B."/>
            <person name="Bense V."/>
            <person name="Catcheside P."/>
            <person name="Chovatia M."/>
            <person name="Cooper J."/>
            <person name="Damon W."/>
            <person name="Desjardin D."/>
            <person name="Finy P."/>
            <person name="Geml J."/>
            <person name="Haridas S."/>
            <person name="Hughes K."/>
            <person name="Justo A."/>
            <person name="Karasinski D."/>
            <person name="Kautmanova I."/>
            <person name="Kiss B."/>
            <person name="Kocsube S."/>
            <person name="Kotiranta H."/>
            <person name="LaButti K.M."/>
            <person name="Lechner B.E."/>
            <person name="Liimatainen K."/>
            <person name="Lipzen A."/>
            <person name="Lukacs Z."/>
            <person name="Mihaltcheva S."/>
            <person name="Morgado L.N."/>
            <person name="Niskanen T."/>
            <person name="Noordeloos M.E."/>
            <person name="Ohm R.A."/>
            <person name="Ortiz-Santana B."/>
            <person name="Ovrebo C."/>
            <person name="Racz N."/>
            <person name="Riley R."/>
            <person name="Savchenko A."/>
            <person name="Shiryaev A."/>
            <person name="Soop K."/>
            <person name="Spirin V."/>
            <person name="Szebenyi C."/>
            <person name="Tomsovsky M."/>
            <person name="Tulloss R.E."/>
            <person name="Uehling J."/>
            <person name="Grigoriev I.V."/>
            <person name="Vagvolgyi C."/>
            <person name="Papp T."/>
            <person name="Martin F.M."/>
            <person name="Miettinen O."/>
            <person name="Hibbett D.S."/>
            <person name="Nagy L.G."/>
        </authorList>
    </citation>
    <scope>NUCLEOTIDE SEQUENCE [LARGE SCALE GENOMIC DNA]</scope>
    <source>
        <strain evidence="2 3">CBS 166.37</strain>
    </source>
</reference>
<dbReference type="GO" id="GO:0019441">
    <property type="term" value="P:L-tryptophan catabolic process to kynurenine"/>
    <property type="evidence" value="ECO:0007669"/>
    <property type="project" value="InterPro"/>
</dbReference>
<evidence type="ECO:0000256" key="1">
    <source>
        <dbReference type="ARBA" id="ARBA00007865"/>
    </source>
</evidence>
<gene>
    <name evidence="2" type="ORF">BDQ12DRAFT_718148</name>
</gene>
<organism evidence="2 3">
    <name type="scientific">Crucibulum laeve</name>
    <dbReference type="NCBI Taxonomy" id="68775"/>
    <lineage>
        <taxon>Eukaryota</taxon>
        <taxon>Fungi</taxon>
        <taxon>Dikarya</taxon>
        <taxon>Basidiomycota</taxon>
        <taxon>Agaricomycotina</taxon>
        <taxon>Agaricomycetes</taxon>
        <taxon>Agaricomycetidae</taxon>
        <taxon>Agaricales</taxon>
        <taxon>Agaricineae</taxon>
        <taxon>Nidulariaceae</taxon>
        <taxon>Crucibulum</taxon>
    </lineage>
</organism>